<evidence type="ECO:0000313" key="6">
    <source>
        <dbReference type="Proteomes" id="UP000001640"/>
    </source>
</evidence>
<proteinExistence type="predicted"/>
<dbReference type="InParanoid" id="G0VFC9"/>
<dbReference type="AlphaFoldDB" id="G0VFC9"/>
<dbReference type="InterPro" id="IPR008733">
    <property type="entry name" value="PEX11"/>
</dbReference>
<keyword evidence="6" id="KW-1185">Reference proteome</keyword>
<sequence>MVCDTIVYHPTITRLIKFFDAAAGREKVLRLLQYLCRFLSIEKGGPTKQLERQFLLIRKVLRFLKPLNYLKLASKVYDNKLAGDAFVRYCNVWKNLAFALYLALDQINLLRMLKVISSTSLTGKMIPKWTNQSWLLSLFLGILMNGRKIQIAQRHIDEIKNAKKEGSGKDTDKDEEKKVLATVTKERYSAIRKLLWDSLDSLIVMNNLSYLKLDDGYTGLIGITTSLLGMQDLWKATE</sequence>
<dbReference type="GO" id="GO:0016559">
    <property type="term" value="P:peroxisome fission"/>
    <property type="evidence" value="ECO:0007669"/>
    <property type="project" value="InterPro"/>
</dbReference>
<dbReference type="FunCoup" id="G0VFC9">
    <property type="interactions" value="288"/>
</dbReference>
<keyword evidence="3" id="KW-0576">Peroxisome</keyword>
<keyword evidence="2" id="KW-0472">Membrane</keyword>
<keyword evidence="1" id="KW-0962">Peroxisome biogenesis</keyword>
<dbReference type="PANTHER" id="PTHR12652:SF50">
    <property type="entry name" value="PEROXIN 11"/>
    <property type="match status" value="1"/>
</dbReference>
<dbReference type="Proteomes" id="UP000001640">
    <property type="component" value="Chromosome 5"/>
</dbReference>
<protein>
    <submittedName>
        <fullName evidence="5">Uncharacterized protein</fullName>
    </submittedName>
</protein>
<gene>
    <name evidence="5" type="primary">NCAS0E01250</name>
    <name evidence="5" type="ordered locus">NCAS_0E01250</name>
</gene>
<dbReference type="Pfam" id="PF05648">
    <property type="entry name" value="PEX11"/>
    <property type="match status" value="1"/>
</dbReference>
<evidence type="ECO:0000256" key="3">
    <source>
        <dbReference type="ARBA" id="ARBA00023140"/>
    </source>
</evidence>
<evidence type="ECO:0000256" key="2">
    <source>
        <dbReference type="ARBA" id="ARBA00023136"/>
    </source>
</evidence>
<name>G0VFC9_NAUCA</name>
<reference evidence="5 6" key="1">
    <citation type="journal article" date="2011" name="Proc. Natl. Acad. Sci. U.S.A.">
        <title>Evolutionary erosion of yeast sex chromosomes by mating-type switching accidents.</title>
        <authorList>
            <person name="Gordon J.L."/>
            <person name="Armisen D."/>
            <person name="Proux-Wera E."/>
            <person name="Oheigeartaigh S.S."/>
            <person name="Byrne K.P."/>
            <person name="Wolfe K.H."/>
        </authorList>
    </citation>
    <scope>NUCLEOTIDE SEQUENCE [LARGE SCALE GENOMIC DNA]</scope>
    <source>
        <strain evidence="6">ATCC 76901 / BCRC 22586 / CBS 4309 / NBRC 1992 / NRRL Y-12630</strain>
    </source>
</reference>
<dbReference type="PANTHER" id="PTHR12652">
    <property type="entry name" value="PEROXISOMAL BIOGENESIS FACTOR 11"/>
    <property type="match status" value="1"/>
</dbReference>
<dbReference type="GO" id="GO:0005778">
    <property type="term" value="C:peroxisomal membrane"/>
    <property type="evidence" value="ECO:0007669"/>
    <property type="project" value="UniProtKB-SubCell"/>
</dbReference>
<dbReference type="EMBL" id="HE576756">
    <property type="protein sequence ID" value="CCC70195.1"/>
    <property type="molecule type" value="Genomic_DNA"/>
</dbReference>
<evidence type="ECO:0000313" key="5">
    <source>
        <dbReference type="EMBL" id="CCC70195.1"/>
    </source>
</evidence>
<dbReference type="HOGENOM" id="CLU_049216_0_1_1"/>
<dbReference type="GeneID" id="96903827"/>
<dbReference type="STRING" id="1064592.G0VFC9"/>
<evidence type="ECO:0000256" key="1">
    <source>
        <dbReference type="ARBA" id="ARBA00022593"/>
    </source>
</evidence>
<dbReference type="OrthoDB" id="411017at2759"/>
<accession>G0VFC9</accession>
<comment type="subcellular location">
    <subcellularLocation>
        <location evidence="4">Peroxisome membrane</location>
    </subcellularLocation>
</comment>
<dbReference type="eggNOG" id="KOG4186">
    <property type="taxonomic scope" value="Eukaryota"/>
</dbReference>
<evidence type="ECO:0000256" key="4">
    <source>
        <dbReference type="ARBA" id="ARBA00046271"/>
    </source>
</evidence>
<dbReference type="RefSeq" id="XP_003676555.1">
    <property type="nucleotide sequence ID" value="XM_003676507.1"/>
</dbReference>
<dbReference type="OMA" id="KCTPGTI"/>
<reference key="2">
    <citation type="submission" date="2011-08" db="EMBL/GenBank/DDBJ databases">
        <title>Genome sequence of Naumovozyma castellii.</title>
        <authorList>
            <person name="Gordon J.L."/>
            <person name="Armisen D."/>
            <person name="Proux-Wera E."/>
            <person name="OhEigeartaigh S.S."/>
            <person name="Byrne K.P."/>
            <person name="Wolfe K.H."/>
        </authorList>
    </citation>
    <scope>NUCLEOTIDE SEQUENCE</scope>
    <source>
        <strain>Type strain:CBS 4309</strain>
    </source>
</reference>
<organism evidence="5 6">
    <name type="scientific">Naumovozyma castellii</name>
    <name type="common">Yeast</name>
    <name type="synonym">Saccharomyces castellii</name>
    <dbReference type="NCBI Taxonomy" id="27288"/>
    <lineage>
        <taxon>Eukaryota</taxon>
        <taxon>Fungi</taxon>
        <taxon>Dikarya</taxon>
        <taxon>Ascomycota</taxon>
        <taxon>Saccharomycotina</taxon>
        <taxon>Saccharomycetes</taxon>
        <taxon>Saccharomycetales</taxon>
        <taxon>Saccharomycetaceae</taxon>
        <taxon>Naumovozyma</taxon>
    </lineage>
</organism>
<dbReference type="KEGG" id="ncs:NCAS_0E01250"/>